<dbReference type="Proteomes" id="UP000215590">
    <property type="component" value="Unassembled WGS sequence"/>
</dbReference>
<gene>
    <name evidence="1" type="ORF">CEV31_2244</name>
</gene>
<proteinExistence type="predicted"/>
<keyword evidence="2" id="KW-1185">Reference proteome</keyword>
<evidence type="ECO:0000313" key="1">
    <source>
        <dbReference type="EMBL" id="OYR18904.1"/>
    </source>
</evidence>
<dbReference type="EMBL" id="NNRJ01000019">
    <property type="protein sequence ID" value="OYR18904.1"/>
    <property type="molecule type" value="Genomic_DNA"/>
</dbReference>
<protein>
    <submittedName>
        <fullName evidence="1">Uncharacterized protein</fullName>
    </submittedName>
</protein>
<sequence length="48" mass="5132">MGISCFGGPSCGLQVLGKGNARCLAEHGALLNAQKPLILLLLRLREWL</sequence>
<evidence type="ECO:0000313" key="2">
    <source>
        <dbReference type="Proteomes" id="UP000215590"/>
    </source>
</evidence>
<dbReference type="AlphaFoldDB" id="A0A256FVP4"/>
<comment type="caution">
    <text evidence="1">The sequence shown here is derived from an EMBL/GenBank/DDBJ whole genome shotgun (WGS) entry which is preliminary data.</text>
</comment>
<name>A0A256FVP4_9HYPH</name>
<reference evidence="1 2" key="1">
    <citation type="submission" date="2017-07" db="EMBL/GenBank/DDBJ databases">
        <title>Phylogenetic study on the rhizospheric bacterium Ochrobactrum sp. A44.</title>
        <authorList>
            <person name="Krzyzanowska D.M."/>
            <person name="Ossowicki A."/>
            <person name="Rajewska M."/>
            <person name="Maciag T."/>
            <person name="Kaczynski Z."/>
            <person name="Czerwicka M."/>
            <person name="Jafra S."/>
        </authorList>
    </citation>
    <scope>NUCLEOTIDE SEQUENCE [LARGE SCALE GENOMIC DNA]</scope>
    <source>
        <strain evidence="1 2">DSM 7216</strain>
    </source>
</reference>
<organism evidence="1 2">
    <name type="scientific">Brucella thiophenivorans</name>
    <dbReference type="NCBI Taxonomy" id="571255"/>
    <lineage>
        <taxon>Bacteria</taxon>
        <taxon>Pseudomonadati</taxon>
        <taxon>Pseudomonadota</taxon>
        <taxon>Alphaproteobacteria</taxon>
        <taxon>Hyphomicrobiales</taxon>
        <taxon>Brucellaceae</taxon>
        <taxon>Brucella/Ochrobactrum group</taxon>
        <taxon>Brucella</taxon>
    </lineage>
</organism>
<accession>A0A256FVP4</accession>